<dbReference type="Gene3D" id="3.40.50.150">
    <property type="entry name" value="Vaccinia Virus protein VP39"/>
    <property type="match status" value="1"/>
</dbReference>
<protein>
    <submittedName>
        <fullName evidence="1">Class I SAM-dependent methyltransferase</fullName>
    </submittedName>
</protein>
<dbReference type="AlphaFoldDB" id="A0A5Q3QBC5"/>
<dbReference type="RefSeq" id="WP_154078253.1">
    <property type="nucleotide sequence ID" value="NZ_CP045929.1"/>
</dbReference>
<accession>A0A5Q3QBC5</accession>
<gene>
    <name evidence="1" type="ORF">GIY23_21090</name>
</gene>
<keyword evidence="1" id="KW-0489">Methyltransferase</keyword>
<dbReference type="SUPFAM" id="SSF53335">
    <property type="entry name" value="S-adenosyl-L-methionine-dependent methyltransferases"/>
    <property type="match status" value="1"/>
</dbReference>
<reference evidence="2" key="1">
    <citation type="submission" date="2019-11" db="EMBL/GenBank/DDBJ databases">
        <title>The complete genome sequence of Saccharopolyspora sp. E2A.</title>
        <authorList>
            <person name="Zhang G."/>
        </authorList>
    </citation>
    <scope>NUCLEOTIDE SEQUENCE [LARGE SCALE GENOMIC DNA]</scope>
    <source>
        <strain evidence="2">E2A</strain>
    </source>
</reference>
<sequence>MARAAVVTHEAPRKKKPRLAAGRARALGMPTRGTTNPNRLRRVDRWLTGTPQVTRALSGRSEPLVVDLGYGSSPVTTVELARRLRTVRSDVRVVGLEIDDERVAAGKAVADPPHLDFRVGGFEFAGLAAGVAGSTGPRLVRALNVLRQYTEPEAWDAWRGMCARLAPDGLLVEGTCDEIGRRCCWVTLDRNGPRTLTLACRPDSLDRPSDLAERLPKTLIHRNVPGEPVHALLTELDTCWDLAAPKTPFGPRARWADAILRLAERGSGRVLDRWRRWRLGEVTVAWSAVAPAS</sequence>
<proteinExistence type="predicted"/>
<dbReference type="KEGG" id="sace:GIY23_21090"/>
<evidence type="ECO:0000313" key="2">
    <source>
        <dbReference type="Proteomes" id="UP000371041"/>
    </source>
</evidence>
<dbReference type="Proteomes" id="UP000371041">
    <property type="component" value="Chromosome"/>
</dbReference>
<organism evidence="1 2">
    <name type="scientific">Allosaccharopolyspora coralli</name>
    <dbReference type="NCBI Taxonomy" id="2665642"/>
    <lineage>
        <taxon>Bacteria</taxon>
        <taxon>Bacillati</taxon>
        <taxon>Actinomycetota</taxon>
        <taxon>Actinomycetes</taxon>
        <taxon>Pseudonocardiales</taxon>
        <taxon>Pseudonocardiaceae</taxon>
        <taxon>Allosaccharopolyspora</taxon>
    </lineage>
</organism>
<dbReference type="InterPro" id="IPR029063">
    <property type="entry name" value="SAM-dependent_MTases_sf"/>
</dbReference>
<dbReference type="EMBL" id="CP045929">
    <property type="protein sequence ID" value="QGK71683.1"/>
    <property type="molecule type" value="Genomic_DNA"/>
</dbReference>
<evidence type="ECO:0000313" key="1">
    <source>
        <dbReference type="EMBL" id="QGK71683.1"/>
    </source>
</evidence>
<dbReference type="GO" id="GO:0008168">
    <property type="term" value="F:methyltransferase activity"/>
    <property type="evidence" value="ECO:0007669"/>
    <property type="project" value="UniProtKB-KW"/>
</dbReference>
<name>A0A5Q3QBC5_9PSEU</name>
<dbReference type="GO" id="GO:0032259">
    <property type="term" value="P:methylation"/>
    <property type="evidence" value="ECO:0007669"/>
    <property type="project" value="UniProtKB-KW"/>
</dbReference>
<keyword evidence="2" id="KW-1185">Reference proteome</keyword>
<keyword evidence="1" id="KW-0808">Transferase</keyword>